<reference evidence="3" key="1">
    <citation type="submission" date="2003-08" db="EMBL/GenBank/DDBJ databases">
        <authorList>
            <person name="Birren B."/>
            <person name="Nusbaum C."/>
            <person name="Abebe A."/>
            <person name="Abouelleil A."/>
            <person name="Adekoya E."/>
            <person name="Ait-zahra M."/>
            <person name="Allen N."/>
            <person name="Allen T."/>
            <person name="An P."/>
            <person name="Anderson M."/>
            <person name="Anderson S."/>
            <person name="Arachchi H."/>
            <person name="Armbruster J."/>
            <person name="Bachantsang P."/>
            <person name="Baldwin J."/>
            <person name="Barry A."/>
            <person name="Bayul T."/>
            <person name="Blitshsteyn B."/>
            <person name="Bloom T."/>
            <person name="Blye J."/>
            <person name="Boguslavskiy L."/>
            <person name="Borowsky M."/>
            <person name="Boukhgalter B."/>
            <person name="Brunache A."/>
            <person name="Butler J."/>
            <person name="Calixte N."/>
            <person name="Calvo S."/>
            <person name="Camarata J."/>
            <person name="Campo K."/>
            <person name="Chang J."/>
            <person name="Cheshatsang Y."/>
            <person name="Citroen M."/>
            <person name="Collymore A."/>
            <person name="Considine T."/>
            <person name="Cook A."/>
            <person name="Cooke P."/>
            <person name="Corum B."/>
            <person name="Cuomo C."/>
            <person name="David R."/>
            <person name="Dawoe T."/>
            <person name="Degray S."/>
            <person name="Dodge S."/>
            <person name="Dooley K."/>
            <person name="Dorje P."/>
            <person name="Dorjee K."/>
            <person name="Dorris L."/>
            <person name="Duffey N."/>
            <person name="Dupes A."/>
            <person name="Elkins T."/>
            <person name="Engels R."/>
            <person name="Erickson J."/>
            <person name="Farina A."/>
            <person name="Faro S."/>
            <person name="Ferreira P."/>
            <person name="Fischer H."/>
            <person name="Fitzgerald M."/>
            <person name="Foley K."/>
            <person name="Gage D."/>
            <person name="Galagan J."/>
            <person name="Gearin G."/>
            <person name="Gnerre S."/>
            <person name="Gnirke A."/>
            <person name="Goyette A."/>
            <person name="Graham J."/>
            <person name="Grandbois E."/>
            <person name="Gyaltsen K."/>
            <person name="Hafez N."/>
            <person name="Hagopian D."/>
            <person name="Hagos B."/>
            <person name="Hall J."/>
            <person name="Hatcher B."/>
            <person name="Heller A."/>
            <person name="Higgins H."/>
            <person name="Honan T."/>
            <person name="Horn A."/>
            <person name="Houde N."/>
            <person name="Hughes L."/>
            <person name="Hulme W."/>
            <person name="Husby E."/>
            <person name="Iliev I."/>
            <person name="Jaffe D."/>
            <person name="Jones C."/>
            <person name="Kamal M."/>
            <person name="Kamat A."/>
            <person name="Kamvysselis M."/>
            <person name="Karlsson E."/>
            <person name="Kells C."/>
            <person name="Kieu A."/>
            <person name="Kisner P."/>
            <person name="Kodira C."/>
            <person name="Kulbokas E."/>
            <person name="Labutti K."/>
            <person name="Lama D."/>
            <person name="Landers T."/>
            <person name="Leger J."/>
            <person name="Levine S."/>
            <person name="Lewis D."/>
            <person name="Lewis T."/>
            <person name="Lindblad-toh K."/>
            <person name="Liu X."/>
            <person name="Lokyitsang T."/>
            <person name="Lokyitsang Y."/>
            <person name="Lucien O."/>
            <person name="Lui A."/>
            <person name="Ma L.J."/>
            <person name="Mabbitt R."/>
            <person name="Macdonald J."/>
            <person name="Maclean C."/>
            <person name="Major J."/>
            <person name="Manning J."/>
            <person name="Marabella R."/>
            <person name="Maru K."/>
            <person name="Matthews C."/>
            <person name="Mauceli E."/>
            <person name="Mccarthy M."/>
            <person name="Mcdonough S."/>
            <person name="Mcghee T."/>
            <person name="Meldrim J."/>
            <person name="Meneus L."/>
            <person name="Mesirov J."/>
            <person name="Mihalev A."/>
            <person name="Mihova T."/>
            <person name="Mikkelsen T."/>
            <person name="Mlenga V."/>
            <person name="Moru K."/>
            <person name="Mozes J."/>
            <person name="Mulrain L."/>
            <person name="Munson G."/>
            <person name="Naylor J."/>
            <person name="Newes C."/>
            <person name="Nguyen C."/>
            <person name="Nguyen N."/>
            <person name="Nguyen T."/>
            <person name="Nicol R."/>
            <person name="Nielsen C."/>
            <person name="Nizzari M."/>
            <person name="Norbu C."/>
            <person name="Norbu N."/>
            <person name="O'donnell P."/>
            <person name="Okoawo O."/>
            <person name="O'leary S."/>
            <person name="Omotosho B."/>
            <person name="O'neill K."/>
            <person name="Osman S."/>
            <person name="Parker S."/>
            <person name="Perrin D."/>
            <person name="Phunkhang P."/>
            <person name="Piqani B."/>
            <person name="Purcell S."/>
            <person name="Rachupka T."/>
            <person name="Ramasamy U."/>
            <person name="Rameau R."/>
            <person name="Ray V."/>
            <person name="Raymond C."/>
            <person name="Retta R."/>
            <person name="Richardson S."/>
            <person name="Rise C."/>
            <person name="Rodriguez J."/>
            <person name="Rogers J."/>
            <person name="Rogov P."/>
            <person name="Rutman M."/>
            <person name="Schupbach R."/>
            <person name="Seaman C."/>
            <person name="Settipalli S."/>
            <person name="Sharpe T."/>
            <person name="Sheridan J."/>
            <person name="Sherpa N."/>
            <person name="Shi J."/>
            <person name="Smirnov S."/>
            <person name="Smith C."/>
            <person name="Sougnez C."/>
            <person name="Spencer B."/>
            <person name="Stalker J."/>
            <person name="Stange-thomann N."/>
            <person name="Stavropoulos S."/>
            <person name="Stetson K."/>
            <person name="Stone C."/>
            <person name="Stone S."/>
            <person name="Stubbs M."/>
            <person name="Talamas J."/>
            <person name="Tchuinga P."/>
            <person name="Tenzing P."/>
            <person name="Tesfaye S."/>
            <person name="Theodore J."/>
            <person name="Thoulutsang Y."/>
            <person name="Topham K."/>
            <person name="Towey S."/>
            <person name="Tsamla T."/>
            <person name="Tsomo N."/>
            <person name="Vallee D."/>
            <person name="Vassiliev H."/>
            <person name="Venkataraman V."/>
            <person name="Vinson J."/>
            <person name="Vo A."/>
            <person name="Wade C."/>
            <person name="Wang S."/>
            <person name="Wangchuk T."/>
            <person name="Wangdi T."/>
            <person name="Whittaker C."/>
            <person name="Wilkinson J."/>
            <person name="Wu Y."/>
            <person name="Wyman D."/>
            <person name="Yadav S."/>
            <person name="Yang S."/>
            <person name="Yang X."/>
            <person name="Yeager S."/>
            <person name="Yee E."/>
            <person name="Young G."/>
            <person name="Zainoun J."/>
            <person name="Zembeck L."/>
            <person name="Zimmer A."/>
            <person name="Zody M."/>
            <person name="Lander E."/>
        </authorList>
    </citation>
    <scope>NUCLEOTIDE SEQUENCE [LARGE SCALE GENOMIC DNA]</scope>
</reference>
<keyword evidence="1" id="KW-1133">Transmembrane helix</keyword>
<dbReference type="HOGENOM" id="CLU_2359060_0_0_1"/>
<dbReference type="Ensembl" id="ENSCSAVT00000017435.1">
    <property type="protein sequence ID" value="ENSCSAVP00000017247.1"/>
    <property type="gene ID" value="ENSCSAVG00000010146.1"/>
</dbReference>
<feature type="transmembrane region" description="Helical" evidence="1">
    <location>
        <begin position="26"/>
        <end position="49"/>
    </location>
</feature>
<organism evidence="2 3">
    <name type="scientific">Ciona savignyi</name>
    <name type="common">Pacific transparent sea squirt</name>
    <dbReference type="NCBI Taxonomy" id="51511"/>
    <lineage>
        <taxon>Eukaryota</taxon>
        <taxon>Metazoa</taxon>
        <taxon>Chordata</taxon>
        <taxon>Tunicata</taxon>
        <taxon>Ascidiacea</taxon>
        <taxon>Phlebobranchia</taxon>
        <taxon>Cionidae</taxon>
        <taxon>Ciona</taxon>
    </lineage>
</organism>
<dbReference type="AlphaFoldDB" id="H2ZI31"/>
<keyword evidence="1" id="KW-0812">Transmembrane</keyword>
<evidence type="ECO:0000313" key="3">
    <source>
        <dbReference type="Proteomes" id="UP000007875"/>
    </source>
</evidence>
<reference evidence="2" key="2">
    <citation type="submission" date="2025-08" db="UniProtKB">
        <authorList>
            <consortium name="Ensembl"/>
        </authorList>
    </citation>
    <scope>IDENTIFICATION</scope>
</reference>
<dbReference type="InParanoid" id="H2ZI31"/>
<evidence type="ECO:0000256" key="1">
    <source>
        <dbReference type="SAM" id="Phobius"/>
    </source>
</evidence>
<keyword evidence="1" id="KW-0472">Membrane</keyword>
<proteinExistence type="predicted"/>
<reference evidence="2" key="3">
    <citation type="submission" date="2025-09" db="UniProtKB">
        <authorList>
            <consortium name="Ensembl"/>
        </authorList>
    </citation>
    <scope>IDENTIFICATION</scope>
</reference>
<name>H2ZI31_CIOSA</name>
<evidence type="ECO:0000313" key="2">
    <source>
        <dbReference type="Ensembl" id="ENSCSAVP00000017247.1"/>
    </source>
</evidence>
<accession>H2ZI31</accession>
<dbReference type="Proteomes" id="UP000007875">
    <property type="component" value="Unassembled WGS sequence"/>
</dbReference>
<sequence length="96" mass="10920">MYLFHILNFSSKVTVKQRQNFGTVEFFWSSFSCLLFLIGASVLAGYLGCTNFNSYICRSRLAADICGFSSAILYLVDAYNLRSHRPNWHSAPPPNR</sequence>
<dbReference type="GeneTree" id="ENSGT00510000053436"/>
<keyword evidence="3" id="KW-1185">Reference proteome</keyword>
<protein>
    <recommendedName>
        <fullName evidence="4">MARVEL domain-containing protein</fullName>
    </recommendedName>
</protein>
<evidence type="ECO:0008006" key="4">
    <source>
        <dbReference type="Google" id="ProtNLM"/>
    </source>
</evidence>